<dbReference type="PRINTS" id="PR00035">
    <property type="entry name" value="HTHGNTR"/>
</dbReference>
<evidence type="ECO:0000259" key="5">
    <source>
        <dbReference type="SMART" id="SM00895"/>
    </source>
</evidence>
<dbReference type="PANTHER" id="PTHR43537">
    <property type="entry name" value="TRANSCRIPTIONAL REGULATOR, GNTR FAMILY"/>
    <property type="match status" value="1"/>
</dbReference>
<organism evidence="6 7">
    <name type="scientific">Rubrobacter tropicus</name>
    <dbReference type="NCBI Taxonomy" id="2653851"/>
    <lineage>
        <taxon>Bacteria</taxon>
        <taxon>Bacillati</taxon>
        <taxon>Actinomycetota</taxon>
        <taxon>Rubrobacteria</taxon>
        <taxon>Rubrobacterales</taxon>
        <taxon>Rubrobacteraceae</taxon>
        <taxon>Rubrobacter</taxon>
    </lineage>
</organism>
<evidence type="ECO:0000313" key="6">
    <source>
        <dbReference type="EMBL" id="QIN81950.1"/>
    </source>
</evidence>
<dbReference type="InterPro" id="IPR036388">
    <property type="entry name" value="WH-like_DNA-bd_sf"/>
</dbReference>
<sequence>MPVPGDKKRLSKVLMREEVYADLRGWIIDGTLEPGERLRDAELAEALGVSRMPIREAFLRLEDEGLVETSANRWTRVAHVDVEQAKRLYPVILTLESLAIRLAAPRMGEEELRMMTETNERLKEALKAASPVAASEADRAFHRVFVQRSDNPELVKILDGAKDKLRRVEVAYFEEGMIAERSAMEHTDILDALKRGDTERAARAVEDNWRGSLERLLEQLSGVPTKSPAP</sequence>
<dbReference type="InterPro" id="IPR011711">
    <property type="entry name" value="GntR_C"/>
</dbReference>
<evidence type="ECO:0000256" key="3">
    <source>
        <dbReference type="ARBA" id="ARBA00023163"/>
    </source>
</evidence>
<dbReference type="Pfam" id="PF07729">
    <property type="entry name" value="FCD"/>
    <property type="match status" value="1"/>
</dbReference>
<evidence type="ECO:0000259" key="4">
    <source>
        <dbReference type="SMART" id="SM00345"/>
    </source>
</evidence>
<accession>A0A6G8Q668</accession>
<dbReference type="KEGG" id="rub:GBA63_04300"/>
<dbReference type="GO" id="GO:0003677">
    <property type="term" value="F:DNA binding"/>
    <property type="evidence" value="ECO:0007669"/>
    <property type="project" value="UniProtKB-KW"/>
</dbReference>
<evidence type="ECO:0000256" key="1">
    <source>
        <dbReference type="ARBA" id="ARBA00023015"/>
    </source>
</evidence>
<dbReference type="InterPro" id="IPR000524">
    <property type="entry name" value="Tscrpt_reg_HTH_GntR"/>
</dbReference>
<dbReference type="SMART" id="SM00345">
    <property type="entry name" value="HTH_GNTR"/>
    <property type="match status" value="1"/>
</dbReference>
<dbReference type="SUPFAM" id="SSF46785">
    <property type="entry name" value="Winged helix' DNA-binding domain"/>
    <property type="match status" value="1"/>
</dbReference>
<gene>
    <name evidence="6" type="ORF">GBA63_04300</name>
</gene>
<dbReference type="CDD" id="cd07377">
    <property type="entry name" value="WHTH_GntR"/>
    <property type="match status" value="1"/>
</dbReference>
<keyword evidence="3" id="KW-0804">Transcription</keyword>
<keyword evidence="2" id="KW-0238">DNA-binding</keyword>
<keyword evidence="1" id="KW-0805">Transcription regulation</keyword>
<dbReference type="RefSeq" id="WP_166173797.1">
    <property type="nucleotide sequence ID" value="NZ_CP045119.1"/>
</dbReference>
<feature type="domain" description="HTH gntR-type" evidence="4">
    <location>
        <begin position="19"/>
        <end position="77"/>
    </location>
</feature>
<feature type="domain" description="GntR C-terminal" evidence="5">
    <location>
        <begin position="87"/>
        <end position="211"/>
    </location>
</feature>
<dbReference type="InterPro" id="IPR008920">
    <property type="entry name" value="TF_FadR/GntR_C"/>
</dbReference>
<dbReference type="Pfam" id="PF00392">
    <property type="entry name" value="GntR"/>
    <property type="match status" value="1"/>
</dbReference>
<evidence type="ECO:0000313" key="7">
    <source>
        <dbReference type="Proteomes" id="UP000501452"/>
    </source>
</evidence>
<dbReference type="Gene3D" id="1.20.120.530">
    <property type="entry name" value="GntR ligand-binding domain-like"/>
    <property type="match status" value="1"/>
</dbReference>
<dbReference type="SMART" id="SM00895">
    <property type="entry name" value="FCD"/>
    <property type="match status" value="1"/>
</dbReference>
<dbReference type="InterPro" id="IPR036390">
    <property type="entry name" value="WH_DNA-bd_sf"/>
</dbReference>
<protein>
    <submittedName>
        <fullName evidence="6">FCD domain-containing protein</fullName>
    </submittedName>
</protein>
<evidence type="ECO:0000256" key="2">
    <source>
        <dbReference type="ARBA" id="ARBA00023125"/>
    </source>
</evidence>
<dbReference type="GO" id="GO:0003700">
    <property type="term" value="F:DNA-binding transcription factor activity"/>
    <property type="evidence" value="ECO:0007669"/>
    <property type="project" value="InterPro"/>
</dbReference>
<keyword evidence="7" id="KW-1185">Reference proteome</keyword>
<dbReference type="AlphaFoldDB" id="A0A6G8Q668"/>
<proteinExistence type="predicted"/>
<dbReference type="EMBL" id="CP045119">
    <property type="protein sequence ID" value="QIN81950.1"/>
    <property type="molecule type" value="Genomic_DNA"/>
</dbReference>
<dbReference type="Proteomes" id="UP000501452">
    <property type="component" value="Chromosome"/>
</dbReference>
<dbReference type="SUPFAM" id="SSF48008">
    <property type="entry name" value="GntR ligand-binding domain-like"/>
    <property type="match status" value="1"/>
</dbReference>
<reference evidence="6 7" key="1">
    <citation type="submission" date="2019-10" db="EMBL/GenBank/DDBJ databases">
        <title>Rubrobacter sp nov SCSIO 52090 isolated from a deep-sea sediment in the South China Sea.</title>
        <authorList>
            <person name="Chen R.W."/>
        </authorList>
    </citation>
    <scope>NUCLEOTIDE SEQUENCE [LARGE SCALE GENOMIC DNA]</scope>
    <source>
        <strain evidence="6 7">SCSIO 52909</strain>
    </source>
</reference>
<name>A0A6G8Q668_9ACTN</name>
<dbReference type="Gene3D" id="1.10.10.10">
    <property type="entry name" value="Winged helix-like DNA-binding domain superfamily/Winged helix DNA-binding domain"/>
    <property type="match status" value="1"/>
</dbReference>
<dbReference type="PANTHER" id="PTHR43537:SF24">
    <property type="entry name" value="GLUCONATE OPERON TRANSCRIPTIONAL REPRESSOR"/>
    <property type="match status" value="1"/>
</dbReference>